<dbReference type="Pfam" id="PF00392">
    <property type="entry name" value="GntR"/>
    <property type="match status" value="1"/>
</dbReference>
<dbReference type="RefSeq" id="WP_344671743.1">
    <property type="nucleotide sequence ID" value="NZ_BAAAQN010000091.1"/>
</dbReference>
<protein>
    <submittedName>
        <fullName evidence="5">GntR family transcriptional regulator</fullName>
    </submittedName>
</protein>
<reference evidence="5 6" key="1">
    <citation type="journal article" date="2019" name="Int. J. Syst. Evol. Microbiol.">
        <title>The Global Catalogue of Microorganisms (GCM) 10K type strain sequencing project: providing services to taxonomists for standard genome sequencing and annotation.</title>
        <authorList>
            <consortium name="The Broad Institute Genomics Platform"/>
            <consortium name="The Broad Institute Genome Sequencing Center for Infectious Disease"/>
            <person name="Wu L."/>
            <person name="Ma J."/>
        </authorList>
    </citation>
    <scope>NUCLEOTIDE SEQUENCE [LARGE SCALE GENOMIC DNA]</scope>
    <source>
        <strain evidence="5 6">JCM 16014</strain>
    </source>
</reference>
<dbReference type="InterPro" id="IPR000524">
    <property type="entry name" value="Tscrpt_reg_HTH_GntR"/>
</dbReference>
<gene>
    <name evidence="5" type="ORF">GCM10009839_88290</name>
</gene>
<dbReference type="SMART" id="SM00895">
    <property type="entry name" value="FCD"/>
    <property type="match status" value="1"/>
</dbReference>
<evidence type="ECO:0000256" key="3">
    <source>
        <dbReference type="ARBA" id="ARBA00023163"/>
    </source>
</evidence>
<dbReference type="EMBL" id="BAAAQN010000091">
    <property type="protein sequence ID" value="GAA2063344.1"/>
    <property type="molecule type" value="Genomic_DNA"/>
</dbReference>
<dbReference type="SMART" id="SM00345">
    <property type="entry name" value="HTH_GNTR"/>
    <property type="match status" value="1"/>
</dbReference>
<dbReference type="CDD" id="cd07377">
    <property type="entry name" value="WHTH_GntR"/>
    <property type="match status" value="1"/>
</dbReference>
<dbReference type="PANTHER" id="PTHR43537:SF41">
    <property type="entry name" value="TRANSCRIPTIONAL REGULATORY PROTEIN"/>
    <property type="match status" value="1"/>
</dbReference>
<dbReference type="InterPro" id="IPR008920">
    <property type="entry name" value="TF_FadR/GntR_C"/>
</dbReference>
<evidence type="ECO:0000313" key="5">
    <source>
        <dbReference type="EMBL" id="GAA2063344.1"/>
    </source>
</evidence>
<dbReference type="SUPFAM" id="SSF46785">
    <property type="entry name" value="Winged helix' DNA-binding domain"/>
    <property type="match status" value="1"/>
</dbReference>
<dbReference type="Gene3D" id="1.20.120.530">
    <property type="entry name" value="GntR ligand-binding domain-like"/>
    <property type="match status" value="1"/>
</dbReference>
<comment type="caution">
    <text evidence="5">The sequence shown here is derived from an EMBL/GenBank/DDBJ whole genome shotgun (WGS) entry which is preliminary data.</text>
</comment>
<dbReference type="Pfam" id="PF07729">
    <property type="entry name" value="FCD"/>
    <property type="match status" value="1"/>
</dbReference>
<evidence type="ECO:0000256" key="2">
    <source>
        <dbReference type="ARBA" id="ARBA00023125"/>
    </source>
</evidence>
<dbReference type="PRINTS" id="PR00035">
    <property type="entry name" value="HTHGNTR"/>
</dbReference>
<dbReference type="Proteomes" id="UP001500751">
    <property type="component" value="Unassembled WGS sequence"/>
</dbReference>
<dbReference type="InterPro" id="IPR011711">
    <property type="entry name" value="GntR_C"/>
</dbReference>
<dbReference type="InterPro" id="IPR036390">
    <property type="entry name" value="WH_DNA-bd_sf"/>
</dbReference>
<dbReference type="PROSITE" id="PS50949">
    <property type="entry name" value="HTH_GNTR"/>
    <property type="match status" value="1"/>
</dbReference>
<evidence type="ECO:0000256" key="1">
    <source>
        <dbReference type="ARBA" id="ARBA00023015"/>
    </source>
</evidence>
<keyword evidence="6" id="KW-1185">Reference proteome</keyword>
<evidence type="ECO:0000259" key="4">
    <source>
        <dbReference type="PROSITE" id="PS50949"/>
    </source>
</evidence>
<evidence type="ECO:0000313" key="6">
    <source>
        <dbReference type="Proteomes" id="UP001500751"/>
    </source>
</evidence>
<dbReference type="SUPFAM" id="SSF48008">
    <property type="entry name" value="GntR ligand-binding domain-like"/>
    <property type="match status" value="1"/>
</dbReference>
<sequence length="218" mass="24412">MPESATRPPTAQQFVLAEVRRAITSGELRPGAPIRQEALAERLEVSRVPLREALKTLQGEGLVVYLAHRGYRVAELSMADLREVYRLRELLEAEAVRAAVPLLDEKTFAELEAAQAVVERAAEDGSIEEMARANRRFHFALFEAAAMPRLVRIIGTLWDSTDAYRSLYYTGEENRRHVVAEHRAALAALRASDPEGAVRWFDRHRAAAVEVLAGQLEE</sequence>
<dbReference type="PANTHER" id="PTHR43537">
    <property type="entry name" value="TRANSCRIPTIONAL REGULATOR, GNTR FAMILY"/>
    <property type="match status" value="1"/>
</dbReference>
<feature type="domain" description="HTH gntR-type" evidence="4">
    <location>
        <begin position="9"/>
        <end position="76"/>
    </location>
</feature>
<name>A0ABN2VIX5_9ACTN</name>
<organism evidence="5 6">
    <name type="scientific">Catenulispora yoronensis</name>
    <dbReference type="NCBI Taxonomy" id="450799"/>
    <lineage>
        <taxon>Bacteria</taxon>
        <taxon>Bacillati</taxon>
        <taxon>Actinomycetota</taxon>
        <taxon>Actinomycetes</taxon>
        <taxon>Catenulisporales</taxon>
        <taxon>Catenulisporaceae</taxon>
        <taxon>Catenulispora</taxon>
    </lineage>
</organism>
<dbReference type="Gene3D" id="1.10.10.10">
    <property type="entry name" value="Winged helix-like DNA-binding domain superfamily/Winged helix DNA-binding domain"/>
    <property type="match status" value="1"/>
</dbReference>
<keyword evidence="3" id="KW-0804">Transcription</keyword>
<accession>A0ABN2VIX5</accession>
<dbReference type="InterPro" id="IPR036388">
    <property type="entry name" value="WH-like_DNA-bd_sf"/>
</dbReference>
<proteinExistence type="predicted"/>
<keyword evidence="1" id="KW-0805">Transcription regulation</keyword>
<keyword evidence="2" id="KW-0238">DNA-binding</keyword>